<feature type="compositionally biased region" description="Polar residues" evidence="1">
    <location>
        <begin position="392"/>
        <end position="408"/>
    </location>
</feature>
<reference evidence="2 3" key="1">
    <citation type="journal article" date="2006" name="Science">
        <title>The genome of black cottonwood, Populus trichocarpa (Torr. &amp; Gray).</title>
        <authorList>
            <person name="Tuskan G.A."/>
            <person name="Difazio S."/>
            <person name="Jansson S."/>
            <person name="Bohlmann J."/>
            <person name="Grigoriev I."/>
            <person name="Hellsten U."/>
            <person name="Putnam N."/>
            <person name="Ralph S."/>
            <person name="Rombauts S."/>
            <person name="Salamov A."/>
            <person name="Schein J."/>
            <person name="Sterck L."/>
            <person name="Aerts A."/>
            <person name="Bhalerao R.R."/>
            <person name="Bhalerao R.P."/>
            <person name="Blaudez D."/>
            <person name="Boerjan W."/>
            <person name="Brun A."/>
            <person name="Brunner A."/>
            <person name="Busov V."/>
            <person name="Campbell M."/>
            <person name="Carlson J."/>
            <person name="Chalot M."/>
            <person name="Chapman J."/>
            <person name="Chen G.L."/>
            <person name="Cooper D."/>
            <person name="Coutinho P.M."/>
            <person name="Couturier J."/>
            <person name="Covert S."/>
            <person name="Cronk Q."/>
            <person name="Cunningham R."/>
            <person name="Davis J."/>
            <person name="Degroeve S."/>
            <person name="Dejardin A."/>
            <person name="Depamphilis C."/>
            <person name="Detter J."/>
            <person name="Dirks B."/>
            <person name="Dubchak I."/>
            <person name="Duplessis S."/>
            <person name="Ehlting J."/>
            <person name="Ellis B."/>
            <person name="Gendler K."/>
            <person name="Goodstein D."/>
            <person name="Gribskov M."/>
            <person name="Grimwood J."/>
            <person name="Groover A."/>
            <person name="Gunter L."/>
            <person name="Hamberger B."/>
            <person name="Heinze B."/>
            <person name="Helariutta Y."/>
            <person name="Henrissat B."/>
            <person name="Holligan D."/>
            <person name="Holt R."/>
            <person name="Huang W."/>
            <person name="Islam-Faridi N."/>
            <person name="Jones S."/>
            <person name="Jones-Rhoades M."/>
            <person name="Jorgensen R."/>
            <person name="Joshi C."/>
            <person name="Kangasjarvi J."/>
            <person name="Karlsson J."/>
            <person name="Kelleher C."/>
            <person name="Kirkpatrick R."/>
            <person name="Kirst M."/>
            <person name="Kohler A."/>
            <person name="Kalluri U."/>
            <person name="Larimer F."/>
            <person name="Leebens-Mack J."/>
            <person name="Leple J.C."/>
            <person name="Locascio P."/>
            <person name="Lou Y."/>
            <person name="Lucas S."/>
            <person name="Martin F."/>
            <person name="Montanini B."/>
            <person name="Napoli C."/>
            <person name="Nelson D.R."/>
            <person name="Nelson C."/>
            <person name="Nieminen K."/>
            <person name="Nilsson O."/>
            <person name="Pereda V."/>
            <person name="Peter G."/>
            <person name="Philippe R."/>
            <person name="Pilate G."/>
            <person name="Poliakov A."/>
            <person name="Razumovskaya J."/>
            <person name="Richardson P."/>
            <person name="Rinaldi C."/>
            <person name="Ritland K."/>
            <person name="Rouze P."/>
            <person name="Ryaboy D."/>
            <person name="Schmutz J."/>
            <person name="Schrader J."/>
            <person name="Segerman B."/>
            <person name="Shin H."/>
            <person name="Siddiqui A."/>
            <person name="Sterky F."/>
            <person name="Terry A."/>
            <person name="Tsai C.J."/>
            <person name="Uberbacher E."/>
            <person name="Unneberg P."/>
            <person name="Vahala J."/>
            <person name="Wall K."/>
            <person name="Wessler S."/>
            <person name="Yang G."/>
            <person name="Yin T."/>
            <person name="Douglas C."/>
            <person name="Marra M."/>
            <person name="Sandberg G."/>
            <person name="Van de Peer Y."/>
            <person name="Rokhsar D."/>
        </authorList>
    </citation>
    <scope>NUCLEOTIDE SEQUENCE [LARGE SCALE GENOMIC DNA]</scope>
    <source>
        <strain evidence="3">cv. Nisqually</strain>
    </source>
</reference>
<dbReference type="Proteomes" id="UP000006729">
    <property type="component" value="Chromosome 15"/>
</dbReference>
<evidence type="ECO:0000256" key="1">
    <source>
        <dbReference type="SAM" id="MobiDB-lite"/>
    </source>
</evidence>
<dbReference type="EMBL" id="CM009304">
    <property type="protein sequence ID" value="PNT00542.1"/>
    <property type="molecule type" value="Genomic_DNA"/>
</dbReference>
<protein>
    <submittedName>
        <fullName evidence="2">Uncharacterized protein</fullName>
    </submittedName>
</protein>
<feature type="compositionally biased region" description="Polar residues" evidence="1">
    <location>
        <begin position="320"/>
        <end position="332"/>
    </location>
</feature>
<dbReference type="AlphaFoldDB" id="A0A2K1XID5"/>
<name>A0A2K1XID5_POPTR</name>
<gene>
    <name evidence="2" type="ORF">POPTR_015G054400</name>
</gene>
<dbReference type="InParanoid" id="A0A2K1XID5"/>
<sequence>MVVLGVVQVSLFSSRGWFGKTSSSENWSGLFCKVLTWFVDVDGLVVCGVSGTIKDELSMCYNSEEEFQIDEIVTSSATSNTSTNSKQVNVLTQDQEFILETIKRLDDSQLQKTYLDKLLKDFSKPKHLPSNPSNRSVLPSTSTNTYDLTKILNKRKSKTTVTIPELHSEIKTLKSELQSLKQAQQKDSAILQHLLSKIKSQSDTESEPDDQTIKSHTLPHALTNIEHIHDDFLNVLTQISSKKYLIKITLVFSDDFKLDAIFLFDTDYNPNSSRLAKPLHVWLKTNPVPWSDLHTNLVKQIKKQVMMPPKAKSKDKGKAPQTQPTKPESLNPSAKLMSSAILAAKPIKSWYEAVVEEEETTTQTQVQTDSVQHWVDTLSNSSELFLALQKISQQSSNDHESPTGSISKPLSKPQADFPPQKPLLALQTPQQSFSKSKSQYIFKTKFQNILTMEDGFYHENPSIAASKLFPPHWHYKPWDLTKSQSYYAAILEITNSVKFKHFKIHSTHSEPTYSTCIINKIIHPSDWGQPLHKPISFPSHLRQNNQNYGTYTYWDYQQAWFNAFFLQNTNHNHSWFFYFHNTMTTTNLPLWFLQCSSDSTSPAISLGDDNEDDCFGILPPVKRH</sequence>
<dbReference type="PANTHER" id="PTHR48434">
    <property type="entry name" value="(RAPE) HYPOTHETICAL PROTEIN"/>
    <property type="match status" value="1"/>
</dbReference>
<feature type="region of interest" description="Disordered" evidence="1">
    <location>
        <begin position="305"/>
        <end position="333"/>
    </location>
</feature>
<feature type="region of interest" description="Disordered" evidence="1">
    <location>
        <begin position="392"/>
        <end position="421"/>
    </location>
</feature>
<accession>A0A2K1XID5</accession>
<proteinExistence type="predicted"/>
<organism evidence="2 3">
    <name type="scientific">Populus trichocarpa</name>
    <name type="common">Western balsam poplar</name>
    <name type="synonym">Populus balsamifera subsp. trichocarpa</name>
    <dbReference type="NCBI Taxonomy" id="3694"/>
    <lineage>
        <taxon>Eukaryota</taxon>
        <taxon>Viridiplantae</taxon>
        <taxon>Streptophyta</taxon>
        <taxon>Embryophyta</taxon>
        <taxon>Tracheophyta</taxon>
        <taxon>Spermatophyta</taxon>
        <taxon>Magnoliopsida</taxon>
        <taxon>eudicotyledons</taxon>
        <taxon>Gunneridae</taxon>
        <taxon>Pentapetalae</taxon>
        <taxon>rosids</taxon>
        <taxon>fabids</taxon>
        <taxon>Malpighiales</taxon>
        <taxon>Salicaceae</taxon>
        <taxon>Saliceae</taxon>
        <taxon>Populus</taxon>
    </lineage>
</organism>
<evidence type="ECO:0000313" key="2">
    <source>
        <dbReference type="EMBL" id="PNT00542.1"/>
    </source>
</evidence>
<evidence type="ECO:0000313" key="3">
    <source>
        <dbReference type="Proteomes" id="UP000006729"/>
    </source>
</evidence>
<dbReference type="PANTHER" id="PTHR48434:SF1">
    <property type="entry name" value="(RAPE) HYPOTHETICAL PROTEIN"/>
    <property type="match status" value="1"/>
</dbReference>
<keyword evidence="3" id="KW-1185">Reference proteome</keyword>